<dbReference type="Gene3D" id="2.60.120.1060">
    <property type="entry name" value="NPCBM/NEW2 domain"/>
    <property type="match status" value="1"/>
</dbReference>
<feature type="compositionally biased region" description="Low complexity" evidence="1">
    <location>
        <begin position="1"/>
        <end position="12"/>
    </location>
</feature>
<dbReference type="InterPro" id="IPR038637">
    <property type="entry name" value="NPCBM_sf"/>
</dbReference>
<feature type="region of interest" description="Disordered" evidence="1">
    <location>
        <begin position="1"/>
        <end position="23"/>
    </location>
</feature>
<evidence type="ECO:0000313" key="3">
    <source>
        <dbReference type="EMBL" id="QJT04068.1"/>
    </source>
</evidence>
<dbReference type="Proteomes" id="UP000502665">
    <property type="component" value="Chromosome"/>
</dbReference>
<name>A0A6M4WV36_9ACTN</name>
<proteinExistence type="predicted"/>
<dbReference type="InterPro" id="IPR008979">
    <property type="entry name" value="Galactose-bd-like_sf"/>
</dbReference>
<dbReference type="Pfam" id="PF08305">
    <property type="entry name" value="NPCBM"/>
    <property type="match status" value="1"/>
</dbReference>
<dbReference type="RefSeq" id="WP_171399449.1">
    <property type="nucleotide sequence ID" value="NZ_CP049838.1"/>
</dbReference>
<evidence type="ECO:0000313" key="4">
    <source>
        <dbReference type="Proteomes" id="UP000502665"/>
    </source>
</evidence>
<organism evidence="3 4">
    <name type="scientific">Streptomyces asoensis</name>
    <dbReference type="NCBI Taxonomy" id="249586"/>
    <lineage>
        <taxon>Bacteria</taxon>
        <taxon>Bacillati</taxon>
        <taxon>Actinomycetota</taxon>
        <taxon>Actinomycetes</taxon>
        <taxon>Kitasatosporales</taxon>
        <taxon>Streptomycetaceae</taxon>
        <taxon>Streptomyces</taxon>
    </lineage>
</organism>
<accession>A0A6M4WV36</accession>
<protein>
    <recommendedName>
        <fullName evidence="2">Glycosyl hydrolase family 98 putative carbohydrate-binding module domain-containing protein</fullName>
    </recommendedName>
</protein>
<sequence length="151" mass="15901">MTESEPSASTESEFTDPAAQGQYLTDLDTLTSSGGVDAGAADINGRGFARSVTLSANAAGPVSFAEYNLGRQWRTFSATVGLRDDSPTGGSLTFEVVVDGSKKYGKGIPLGESQEVKVDVTHALRMKLIITYAGQEAGSYYYGSWGDAKLK</sequence>
<keyword evidence="4" id="KW-1185">Reference proteome</keyword>
<dbReference type="AlphaFoldDB" id="A0A6M4WV36"/>
<reference evidence="3" key="1">
    <citation type="submission" date="2020-03" db="EMBL/GenBank/DDBJ databases">
        <title>Molecular networking-based the target discovery of potent antiproliferative macrolactams: 5/6/7/16 polycyclic ansamycins and glycosylated trienomycin from Streptomyces cacaoi subsp. asoensis.</title>
        <authorList>
            <person name="Liu L.-L."/>
        </authorList>
    </citation>
    <scope>NUCLEOTIDE SEQUENCE [LARGE SCALE GENOMIC DNA]</scope>
    <source>
        <strain evidence="3">H2S5</strain>
    </source>
</reference>
<evidence type="ECO:0000256" key="1">
    <source>
        <dbReference type="SAM" id="MobiDB-lite"/>
    </source>
</evidence>
<dbReference type="EMBL" id="CP049838">
    <property type="protein sequence ID" value="QJT04068.1"/>
    <property type="molecule type" value="Genomic_DNA"/>
</dbReference>
<feature type="domain" description="Glycosyl hydrolase family 98 putative carbohydrate-binding module" evidence="2">
    <location>
        <begin position="18"/>
        <end position="151"/>
    </location>
</feature>
<dbReference type="InterPro" id="IPR013222">
    <property type="entry name" value="Glyco_hyd_98_carb-bd"/>
</dbReference>
<dbReference type="SMART" id="SM00776">
    <property type="entry name" value="NPCBM"/>
    <property type="match status" value="1"/>
</dbReference>
<gene>
    <name evidence="3" type="ORF">G9272_30430</name>
</gene>
<evidence type="ECO:0000259" key="2">
    <source>
        <dbReference type="SMART" id="SM00776"/>
    </source>
</evidence>
<dbReference type="SUPFAM" id="SSF49785">
    <property type="entry name" value="Galactose-binding domain-like"/>
    <property type="match status" value="1"/>
</dbReference>